<gene>
    <name evidence="6" type="ORF">AS188_06210</name>
    <name evidence="7" type="ORF">KFL01_17760</name>
</gene>
<dbReference type="Proteomes" id="UP000057181">
    <property type="component" value="Chromosome"/>
</dbReference>
<evidence type="ECO:0000259" key="4">
    <source>
        <dbReference type="Pfam" id="PF00534"/>
    </source>
</evidence>
<dbReference type="Proteomes" id="UP000321155">
    <property type="component" value="Unassembled WGS sequence"/>
</dbReference>
<dbReference type="Gene3D" id="3.40.50.2000">
    <property type="entry name" value="Glycogen Phosphorylase B"/>
    <property type="match status" value="2"/>
</dbReference>
<evidence type="ECO:0000259" key="5">
    <source>
        <dbReference type="Pfam" id="PF13439"/>
    </source>
</evidence>
<evidence type="ECO:0000313" key="9">
    <source>
        <dbReference type="Proteomes" id="UP000321155"/>
    </source>
</evidence>
<evidence type="ECO:0000256" key="2">
    <source>
        <dbReference type="ARBA" id="ARBA00022676"/>
    </source>
</evidence>
<evidence type="ECO:0000256" key="1">
    <source>
        <dbReference type="ARBA" id="ARBA00021292"/>
    </source>
</evidence>
<evidence type="ECO:0000313" key="6">
    <source>
        <dbReference type="EMBL" id="ALU39412.1"/>
    </source>
</evidence>
<evidence type="ECO:0000256" key="3">
    <source>
        <dbReference type="ARBA" id="ARBA00022679"/>
    </source>
</evidence>
<reference evidence="6 8" key="1">
    <citation type="submission" date="2015-11" db="EMBL/GenBank/DDBJ databases">
        <title>Complete Genome Sequence of Kocuria flava strain HO-9041.</title>
        <authorList>
            <person name="Zhou M."/>
            <person name="Dai J."/>
        </authorList>
    </citation>
    <scope>NUCLEOTIDE SEQUENCE [LARGE SCALE GENOMIC DNA]</scope>
    <source>
        <strain evidence="6 8">HO-9041</strain>
    </source>
</reference>
<dbReference type="PANTHER" id="PTHR45947:SF3">
    <property type="entry name" value="SULFOQUINOVOSYL TRANSFERASE SQD2"/>
    <property type="match status" value="1"/>
</dbReference>
<dbReference type="GO" id="GO:1901137">
    <property type="term" value="P:carbohydrate derivative biosynthetic process"/>
    <property type="evidence" value="ECO:0007669"/>
    <property type="project" value="UniProtKB-ARBA"/>
</dbReference>
<dbReference type="GO" id="GO:0016757">
    <property type="term" value="F:glycosyltransferase activity"/>
    <property type="evidence" value="ECO:0007669"/>
    <property type="project" value="UniProtKB-KW"/>
</dbReference>
<keyword evidence="3 7" id="KW-0808">Transferase</keyword>
<feature type="domain" description="Glycosyltransferase subfamily 4-like N-terminal" evidence="5">
    <location>
        <begin position="25"/>
        <end position="173"/>
    </location>
</feature>
<dbReference type="Pfam" id="PF13439">
    <property type="entry name" value="Glyco_transf_4"/>
    <property type="match status" value="1"/>
</dbReference>
<dbReference type="PANTHER" id="PTHR45947">
    <property type="entry name" value="SULFOQUINOVOSYL TRANSFERASE SQD2"/>
    <property type="match status" value="1"/>
</dbReference>
<sequence>MRVLVVSTWFPSAEAPGETPFVVRHVRAIARDHDVRVVHLRLLRPGPVVREQWEGLPVVRLPFAPSRPATLLRAYRELWRALRGADVLHSMAFSTALVLAPFTGRRPWVHTEHWAGVTAPERINGLWVRLAALRHVLRLPDLLTGVSETMCASLRRFTRPERVVLWGNVVDHDPEVVPPPRGPVLELVAVGRLTATKDPLLALEAVDWIRRRGRDVHLVWCGGGPLALEVERRAAELGLGDAVELTGDVPPAEVRRRLAAADVFLLPSRIETFCVAAAEALAAGRPAVMGDRGGQTEFIDERSGRLVGERTGEAFGRAVLACLEPGGTAAPEELAAGIRGRYGAEAVAAEVDRLYRDLVAAQRSLTRGPSSH</sequence>
<dbReference type="RefSeq" id="WP_058858122.1">
    <property type="nucleotide sequence ID" value="NZ_BJZR01000045.1"/>
</dbReference>
<protein>
    <recommendedName>
        <fullName evidence="1">D-inositol 3-phosphate glycosyltransferase</fullName>
    </recommendedName>
</protein>
<dbReference type="STRING" id="446860.AS188_06210"/>
<name>A0A0U2WSC9_9MICC</name>
<reference evidence="7 9" key="2">
    <citation type="submission" date="2019-07" db="EMBL/GenBank/DDBJ databases">
        <title>Whole genome shotgun sequence of Kocuria flava NBRC 107626.</title>
        <authorList>
            <person name="Hosoyama A."/>
            <person name="Uohara A."/>
            <person name="Ohji S."/>
            <person name="Ichikawa N."/>
        </authorList>
    </citation>
    <scope>NUCLEOTIDE SEQUENCE [LARGE SCALE GENOMIC DNA]</scope>
    <source>
        <strain evidence="7 9">NBRC 107626</strain>
    </source>
</reference>
<feature type="domain" description="Glycosyl transferase family 1" evidence="4">
    <location>
        <begin position="187"/>
        <end position="324"/>
    </location>
</feature>
<dbReference type="EMBL" id="CP013254">
    <property type="protein sequence ID" value="ALU39412.1"/>
    <property type="molecule type" value="Genomic_DNA"/>
</dbReference>
<organism evidence="6 8">
    <name type="scientific">Kocuria flava</name>
    <dbReference type="NCBI Taxonomy" id="446860"/>
    <lineage>
        <taxon>Bacteria</taxon>
        <taxon>Bacillati</taxon>
        <taxon>Actinomycetota</taxon>
        <taxon>Actinomycetes</taxon>
        <taxon>Micrococcales</taxon>
        <taxon>Micrococcaceae</taxon>
        <taxon>Kocuria</taxon>
    </lineage>
</organism>
<dbReference type="KEGG" id="kfv:AS188_06210"/>
<dbReference type="OrthoDB" id="3171021at2"/>
<dbReference type="InterPro" id="IPR001296">
    <property type="entry name" value="Glyco_trans_1"/>
</dbReference>
<dbReference type="InterPro" id="IPR028098">
    <property type="entry name" value="Glyco_trans_4-like_N"/>
</dbReference>
<dbReference type="InterPro" id="IPR050194">
    <property type="entry name" value="Glycosyltransferase_grp1"/>
</dbReference>
<evidence type="ECO:0000313" key="7">
    <source>
        <dbReference type="EMBL" id="GEO92470.1"/>
    </source>
</evidence>
<accession>A0A0U2WSC9</accession>
<keyword evidence="2" id="KW-0328">Glycosyltransferase</keyword>
<proteinExistence type="predicted"/>
<keyword evidence="9" id="KW-1185">Reference proteome</keyword>
<evidence type="ECO:0000313" key="8">
    <source>
        <dbReference type="Proteomes" id="UP000057181"/>
    </source>
</evidence>
<dbReference type="Pfam" id="PF00534">
    <property type="entry name" value="Glycos_transf_1"/>
    <property type="match status" value="1"/>
</dbReference>
<dbReference type="EMBL" id="BJZR01000045">
    <property type="protein sequence ID" value="GEO92470.1"/>
    <property type="molecule type" value="Genomic_DNA"/>
</dbReference>
<dbReference type="AlphaFoldDB" id="A0A0U2WSC9"/>
<dbReference type="SUPFAM" id="SSF53756">
    <property type="entry name" value="UDP-Glycosyltransferase/glycogen phosphorylase"/>
    <property type="match status" value="1"/>
</dbReference>